<reference evidence="1 2" key="1">
    <citation type="submission" date="2017-05" db="EMBL/GenBank/DDBJ databases">
        <authorList>
            <person name="Varghese N."/>
            <person name="Submissions S."/>
        </authorList>
    </citation>
    <scope>NUCLEOTIDE SEQUENCE [LARGE SCALE GENOMIC DNA]</scope>
    <source>
        <strain evidence="1 2">DSM 21194</strain>
    </source>
</reference>
<evidence type="ECO:0000313" key="1">
    <source>
        <dbReference type="EMBL" id="SMO41830.1"/>
    </source>
</evidence>
<protein>
    <submittedName>
        <fullName evidence="1">Uncharacterized protein</fullName>
    </submittedName>
</protein>
<gene>
    <name evidence="1" type="ORF">SAMN06265218_102171</name>
</gene>
<proteinExistence type="predicted"/>
<dbReference type="AlphaFoldDB" id="A0A521B574"/>
<organism evidence="1 2">
    <name type="scientific">Fodinibius sediminis</name>
    <dbReference type="NCBI Taxonomy" id="1214077"/>
    <lineage>
        <taxon>Bacteria</taxon>
        <taxon>Pseudomonadati</taxon>
        <taxon>Balneolota</taxon>
        <taxon>Balneolia</taxon>
        <taxon>Balneolales</taxon>
        <taxon>Balneolaceae</taxon>
        <taxon>Fodinibius</taxon>
    </lineage>
</organism>
<accession>A0A521B574</accession>
<dbReference type="RefSeq" id="WP_142713054.1">
    <property type="nucleotide sequence ID" value="NZ_FXTH01000002.1"/>
</dbReference>
<sequence length="184" mass="21049">MNLPGSKINLLITSIIALFILQEVLIPRYIAEPYPALKMPPFRGNTMNENGFYETINVEIIVTFGPEDTMVLTPRAFLFNAPPSFHWALLGNFKPTEKSTGKQPFKKLEFLRPVFPGFFISRGRSTYDIQQHSQTADWLRTQVKAIAPHRQPENVSFIWYREQYDPGSLSQSNREVAGTTTIQL</sequence>
<dbReference type="Proteomes" id="UP000317593">
    <property type="component" value="Unassembled WGS sequence"/>
</dbReference>
<evidence type="ECO:0000313" key="2">
    <source>
        <dbReference type="Proteomes" id="UP000317593"/>
    </source>
</evidence>
<dbReference type="EMBL" id="FXTH01000002">
    <property type="protein sequence ID" value="SMO41830.1"/>
    <property type="molecule type" value="Genomic_DNA"/>
</dbReference>
<keyword evidence="2" id="KW-1185">Reference proteome</keyword>
<name>A0A521B574_9BACT</name>